<dbReference type="InterPro" id="IPR036497">
    <property type="entry name" value="GLTP_sf"/>
</dbReference>
<dbReference type="AlphaFoldDB" id="A0A0K8TNG9"/>
<protein>
    <submittedName>
        <fullName evidence="3">Putative glycolipid transfer protein</fullName>
    </submittedName>
</protein>
<dbReference type="GO" id="GO:1902387">
    <property type="term" value="F:ceramide 1-phosphate binding"/>
    <property type="evidence" value="ECO:0007669"/>
    <property type="project" value="TreeGrafter"/>
</dbReference>
<sequence>SGSSSSDQVVPKLRFESLKGFPALNSENAKIPTEEFLHASTEIVSLVESFGTLFMPVVYDMNGNIEKIRKFYDKNKEKHFYLEDLIILSKDDPNSNAGLSLLWLKRALELIAAFFHNIVSDKNLSENLKESLKSAYEEALKPFHGWFIQQTFSLIYGWVPTRSQLIGQGEKHTENVKSIEALLPRMQANIKQIHLLLVTHKFDNNKKV</sequence>
<feature type="non-terminal residue" evidence="3">
    <location>
        <position position="1"/>
    </location>
</feature>
<dbReference type="GO" id="GO:0005829">
    <property type="term" value="C:cytosol"/>
    <property type="evidence" value="ECO:0007669"/>
    <property type="project" value="TreeGrafter"/>
</dbReference>
<dbReference type="Pfam" id="PF08718">
    <property type="entry name" value="GLTP"/>
    <property type="match status" value="1"/>
</dbReference>
<keyword evidence="1" id="KW-0813">Transport</keyword>
<feature type="domain" description="Glycolipid transfer protein" evidence="2">
    <location>
        <begin position="31"/>
        <end position="166"/>
    </location>
</feature>
<dbReference type="InterPro" id="IPR014830">
    <property type="entry name" value="Glycolipid_transfer_prot_dom"/>
</dbReference>
<dbReference type="PANTHER" id="PTHR10219:SF25">
    <property type="entry name" value="PLECKSTRIN HOMOLOGY DOMAIN-CONTAINING FAMILY A MEMBER 8"/>
    <property type="match status" value="1"/>
</dbReference>
<dbReference type="Gene3D" id="1.10.3520.10">
    <property type="entry name" value="Glycolipid transfer protein"/>
    <property type="match status" value="1"/>
</dbReference>
<evidence type="ECO:0000259" key="2">
    <source>
        <dbReference type="Pfam" id="PF08718"/>
    </source>
</evidence>
<proteinExistence type="evidence at transcript level"/>
<dbReference type="GO" id="GO:1902388">
    <property type="term" value="F:ceramide 1-phosphate transfer activity"/>
    <property type="evidence" value="ECO:0007669"/>
    <property type="project" value="TreeGrafter"/>
</dbReference>
<dbReference type="EMBL" id="GDAI01001666">
    <property type="protein sequence ID" value="JAI15937.1"/>
    <property type="molecule type" value="mRNA"/>
</dbReference>
<dbReference type="FunFam" id="1.10.3520.10:FF:000001">
    <property type="entry name" value="Pleckstrin domain-containing family A member 8"/>
    <property type="match status" value="1"/>
</dbReference>
<accession>A0A0K8TNG9</accession>
<organism evidence="3">
    <name type="scientific">Tabanus bromius</name>
    <name type="common">Band-eyed brown horse fly</name>
    <dbReference type="NCBI Taxonomy" id="304241"/>
    <lineage>
        <taxon>Eukaryota</taxon>
        <taxon>Metazoa</taxon>
        <taxon>Ecdysozoa</taxon>
        <taxon>Arthropoda</taxon>
        <taxon>Hexapoda</taxon>
        <taxon>Insecta</taxon>
        <taxon>Pterygota</taxon>
        <taxon>Neoptera</taxon>
        <taxon>Endopterygota</taxon>
        <taxon>Diptera</taxon>
        <taxon>Brachycera</taxon>
        <taxon>Tabanomorpha</taxon>
        <taxon>Tabanoidea</taxon>
        <taxon>Tabanidae</taxon>
        <taxon>Tabanus</taxon>
    </lineage>
</organism>
<evidence type="ECO:0000256" key="1">
    <source>
        <dbReference type="ARBA" id="ARBA00022448"/>
    </source>
</evidence>
<dbReference type="GO" id="GO:0016020">
    <property type="term" value="C:membrane"/>
    <property type="evidence" value="ECO:0007669"/>
    <property type="project" value="TreeGrafter"/>
</dbReference>
<name>A0A0K8TNG9_TABBR</name>
<evidence type="ECO:0000313" key="3">
    <source>
        <dbReference type="EMBL" id="JAI15937.1"/>
    </source>
</evidence>
<dbReference type="PANTHER" id="PTHR10219">
    <property type="entry name" value="GLYCOLIPID TRANSFER PROTEIN-RELATED"/>
    <property type="match status" value="1"/>
</dbReference>
<reference evidence="3" key="1">
    <citation type="journal article" date="2015" name="Insect Biochem. Mol. Biol.">
        <title>An insight into the sialome of the horse fly, Tabanus bromius.</title>
        <authorList>
            <person name="Ribeiro J.M."/>
            <person name="Kazimirova M."/>
            <person name="Takac P."/>
            <person name="Andersen J.F."/>
            <person name="Francischetti I.M."/>
        </authorList>
    </citation>
    <scope>NUCLEOTIDE SEQUENCE</scope>
</reference>
<dbReference type="SUPFAM" id="SSF110004">
    <property type="entry name" value="Glycolipid transfer protein, GLTP"/>
    <property type="match status" value="1"/>
</dbReference>